<dbReference type="RefSeq" id="XP_028139966.1">
    <property type="nucleotide sequence ID" value="XM_028284165.1"/>
</dbReference>
<sequence length="172" mass="19385">MSISNVPEIPNKEDASNKDSHIINQPKRNFDEIISPEADPFSKECNIFPPPKVQAKSKIAKISSASTSECSFSLLLDPAKNFIENHPLPFPLNFDQLNMLLMNITGSTEPITTIQEYTTDLSALSHMLSLVYPHLKERSIKRKFTSIKKKINSYLGSEASYWESDTSQLSQH</sequence>
<feature type="compositionally biased region" description="Basic and acidic residues" evidence="1">
    <location>
        <begin position="10"/>
        <end position="21"/>
    </location>
</feature>
<organism evidence="2">
    <name type="scientific">Diabrotica virgifera virgifera</name>
    <name type="common">western corn rootworm</name>
    <dbReference type="NCBI Taxonomy" id="50390"/>
    <lineage>
        <taxon>Eukaryota</taxon>
        <taxon>Metazoa</taxon>
        <taxon>Ecdysozoa</taxon>
        <taxon>Arthropoda</taxon>
        <taxon>Hexapoda</taxon>
        <taxon>Insecta</taxon>
        <taxon>Pterygota</taxon>
        <taxon>Neoptera</taxon>
        <taxon>Endopterygota</taxon>
        <taxon>Coleoptera</taxon>
        <taxon>Polyphaga</taxon>
        <taxon>Cucujiformia</taxon>
        <taxon>Chrysomeloidea</taxon>
        <taxon>Chrysomelidae</taxon>
        <taxon>Galerucinae</taxon>
        <taxon>Diabroticina</taxon>
        <taxon>Diabroticites</taxon>
        <taxon>Diabrotica</taxon>
    </lineage>
</organism>
<reference evidence="2" key="1">
    <citation type="submission" date="2025-08" db="UniProtKB">
        <authorList>
            <consortium name="RefSeq"/>
        </authorList>
    </citation>
    <scope>IDENTIFICATION</scope>
    <source>
        <tissue evidence="2">Whole insect</tissue>
    </source>
</reference>
<dbReference type="AlphaFoldDB" id="A0A6P7FUG9"/>
<proteinExistence type="predicted"/>
<feature type="region of interest" description="Disordered" evidence="1">
    <location>
        <begin position="1"/>
        <end position="29"/>
    </location>
</feature>
<accession>A0A6P7FUG9</accession>
<evidence type="ECO:0000313" key="2">
    <source>
        <dbReference type="RefSeq" id="XP_028139966.1"/>
    </source>
</evidence>
<dbReference type="InParanoid" id="A0A6P7FUG9"/>
<gene>
    <name evidence="2" type="primary">LOC114334135</name>
</gene>
<name>A0A6P7FUG9_DIAVI</name>
<protein>
    <submittedName>
        <fullName evidence="2">Uncharacterized protein LOC114334135</fullName>
    </submittedName>
</protein>
<evidence type="ECO:0000256" key="1">
    <source>
        <dbReference type="SAM" id="MobiDB-lite"/>
    </source>
</evidence>